<reference evidence="1 2" key="1">
    <citation type="journal article" date="2016" name="Mol. Biol. Evol.">
        <title>Comparative Genomics of Early-Diverging Mushroom-Forming Fungi Provides Insights into the Origins of Lignocellulose Decay Capabilities.</title>
        <authorList>
            <person name="Nagy L.G."/>
            <person name="Riley R."/>
            <person name="Tritt A."/>
            <person name="Adam C."/>
            <person name="Daum C."/>
            <person name="Floudas D."/>
            <person name="Sun H."/>
            <person name="Yadav J.S."/>
            <person name="Pangilinan J."/>
            <person name="Larsson K.H."/>
            <person name="Matsuura K."/>
            <person name="Barry K."/>
            <person name="Labutti K."/>
            <person name="Kuo R."/>
            <person name="Ohm R.A."/>
            <person name="Bhattacharya S.S."/>
            <person name="Shirouzu T."/>
            <person name="Yoshinaga Y."/>
            <person name="Martin F.M."/>
            <person name="Grigoriev I.V."/>
            <person name="Hibbett D.S."/>
        </authorList>
    </citation>
    <scope>NUCLEOTIDE SEQUENCE [LARGE SCALE GENOMIC DNA]</scope>
    <source>
        <strain evidence="1 2">HHB12029</strain>
    </source>
</reference>
<name>A0A165JZ42_EXIGL</name>
<gene>
    <name evidence="1" type="ORF">EXIGLDRAFT_766114</name>
</gene>
<accession>A0A165JZ42</accession>
<dbReference type="AlphaFoldDB" id="A0A165JZ42"/>
<dbReference type="EMBL" id="KV425955">
    <property type="protein sequence ID" value="KZV95552.1"/>
    <property type="molecule type" value="Genomic_DNA"/>
</dbReference>
<evidence type="ECO:0000313" key="2">
    <source>
        <dbReference type="Proteomes" id="UP000077266"/>
    </source>
</evidence>
<organism evidence="1 2">
    <name type="scientific">Exidia glandulosa HHB12029</name>
    <dbReference type="NCBI Taxonomy" id="1314781"/>
    <lineage>
        <taxon>Eukaryota</taxon>
        <taxon>Fungi</taxon>
        <taxon>Dikarya</taxon>
        <taxon>Basidiomycota</taxon>
        <taxon>Agaricomycotina</taxon>
        <taxon>Agaricomycetes</taxon>
        <taxon>Auriculariales</taxon>
        <taxon>Exidiaceae</taxon>
        <taxon>Exidia</taxon>
    </lineage>
</organism>
<evidence type="ECO:0008006" key="3">
    <source>
        <dbReference type="Google" id="ProtNLM"/>
    </source>
</evidence>
<protein>
    <recommendedName>
        <fullName evidence="3">F-box domain-containing protein</fullName>
    </recommendedName>
</protein>
<proteinExistence type="predicted"/>
<keyword evidence="2" id="KW-1185">Reference proteome</keyword>
<evidence type="ECO:0000313" key="1">
    <source>
        <dbReference type="EMBL" id="KZV95552.1"/>
    </source>
</evidence>
<dbReference type="InParanoid" id="A0A165JZ42"/>
<sequence length="140" mass="15317">MRPLPVEFCSEIVQYLDGSSSDLAAVSASTKTFHALATPPLNRHIALRKTASVDRIVRLFHTLGDCAALVQQLELDWTAPSHHGGAVASMMNVRLQRLSGLTYLAVSPALDIFTWAFDDVRTDLPITHYRIKAALVSCKG</sequence>
<dbReference type="Proteomes" id="UP000077266">
    <property type="component" value="Unassembled WGS sequence"/>
</dbReference>